<proteinExistence type="predicted"/>
<sequence length="95" mass="11092">HNISQEEIFRSGPVKGLEDVVFEVATLAHDHLLTAKSFLPNIPDRALPALLSAVPCDLYLKRLEKYNFNVFEPKVNRKDWRLPVQLWLRHRKGQF</sequence>
<comment type="caution">
    <text evidence="1">The sequence shown here is derived from an EMBL/GenBank/DDBJ whole genome shotgun (WGS) entry which is preliminary data.</text>
</comment>
<organism evidence="1 2">
    <name type="scientific">Scutellospora calospora</name>
    <dbReference type="NCBI Taxonomy" id="85575"/>
    <lineage>
        <taxon>Eukaryota</taxon>
        <taxon>Fungi</taxon>
        <taxon>Fungi incertae sedis</taxon>
        <taxon>Mucoromycota</taxon>
        <taxon>Glomeromycotina</taxon>
        <taxon>Glomeromycetes</taxon>
        <taxon>Diversisporales</taxon>
        <taxon>Gigasporaceae</taxon>
        <taxon>Scutellospora</taxon>
    </lineage>
</organism>
<gene>
    <name evidence="1" type="ORF">SCALOS_LOCUS8298</name>
</gene>
<reference evidence="1" key="1">
    <citation type="submission" date="2021-06" db="EMBL/GenBank/DDBJ databases">
        <authorList>
            <person name="Kallberg Y."/>
            <person name="Tangrot J."/>
            <person name="Rosling A."/>
        </authorList>
    </citation>
    <scope>NUCLEOTIDE SEQUENCE</scope>
    <source>
        <strain evidence="1">AU212A</strain>
    </source>
</reference>
<protein>
    <submittedName>
        <fullName evidence="1">6866_t:CDS:1</fullName>
    </submittedName>
</protein>
<keyword evidence="2" id="KW-1185">Reference proteome</keyword>
<dbReference type="Proteomes" id="UP000789860">
    <property type="component" value="Unassembled WGS sequence"/>
</dbReference>
<evidence type="ECO:0000313" key="2">
    <source>
        <dbReference type="Proteomes" id="UP000789860"/>
    </source>
</evidence>
<evidence type="ECO:0000313" key="1">
    <source>
        <dbReference type="EMBL" id="CAG8640208.1"/>
    </source>
</evidence>
<feature type="non-terminal residue" evidence="1">
    <location>
        <position position="1"/>
    </location>
</feature>
<dbReference type="EMBL" id="CAJVPM010021437">
    <property type="protein sequence ID" value="CAG8640208.1"/>
    <property type="molecule type" value="Genomic_DNA"/>
</dbReference>
<name>A0ACA9NCU6_9GLOM</name>
<accession>A0ACA9NCU6</accession>